<dbReference type="AlphaFoldDB" id="A0AA36M0Z6"/>
<dbReference type="GO" id="GO:0008295">
    <property type="term" value="P:spermidine biosynthetic process"/>
    <property type="evidence" value="ECO:0007669"/>
    <property type="project" value="TreeGrafter"/>
</dbReference>
<keyword evidence="1" id="KW-0732">Signal</keyword>
<dbReference type="PANTHER" id="PTHR11558">
    <property type="entry name" value="SPERMIDINE/SPERMINE SYNTHASE"/>
    <property type="match status" value="1"/>
</dbReference>
<dbReference type="SUPFAM" id="SSF53335">
    <property type="entry name" value="S-adenosyl-L-methionine-dependent methyltransferases"/>
    <property type="match status" value="1"/>
</dbReference>
<gene>
    <name evidence="2" type="ORF">CYNAS_LOCUS7261</name>
</gene>
<dbReference type="Gene3D" id="3.40.50.150">
    <property type="entry name" value="Vaccinia Virus protein VP39"/>
    <property type="match status" value="1"/>
</dbReference>
<dbReference type="GO" id="GO:0005829">
    <property type="term" value="C:cytosol"/>
    <property type="evidence" value="ECO:0007669"/>
    <property type="project" value="TreeGrafter"/>
</dbReference>
<evidence type="ECO:0008006" key="4">
    <source>
        <dbReference type="Google" id="ProtNLM"/>
    </source>
</evidence>
<name>A0AA36M0Z6_CYLNA</name>
<dbReference type="GO" id="GO:0004766">
    <property type="term" value="F:spermidine synthase activity"/>
    <property type="evidence" value="ECO:0007669"/>
    <property type="project" value="TreeGrafter"/>
</dbReference>
<dbReference type="InterPro" id="IPR029063">
    <property type="entry name" value="SAM-dependent_MTases_sf"/>
</dbReference>
<evidence type="ECO:0000313" key="3">
    <source>
        <dbReference type="Proteomes" id="UP001176961"/>
    </source>
</evidence>
<reference evidence="2" key="1">
    <citation type="submission" date="2023-07" db="EMBL/GenBank/DDBJ databases">
        <authorList>
            <consortium name="CYATHOMIX"/>
        </authorList>
    </citation>
    <scope>NUCLEOTIDE SEQUENCE</scope>
    <source>
        <strain evidence="2">N/A</strain>
    </source>
</reference>
<evidence type="ECO:0000256" key="1">
    <source>
        <dbReference type="SAM" id="SignalP"/>
    </source>
</evidence>
<dbReference type="EMBL" id="CATQJL010000112">
    <property type="protein sequence ID" value="CAJ0595278.1"/>
    <property type="molecule type" value="Genomic_DNA"/>
</dbReference>
<feature type="chain" id="PRO_5041371333" description="PABS domain-containing protein" evidence="1">
    <location>
        <begin position="23"/>
        <end position="285"/>
    </location>
</feature>
<accession>A0AA36M0Z6</accession>
<dbReference type="CDD" id="cd02440">
    <property type="entry name" value="AdoMet_MTases"/>
    <property type="match status" value="1"/>
</dbReference>
<organism evidence="2 3">
    <name type="scientific">Cylicocyclus nassatus</name>
    <name type="common">Nematode worm</name>
    <dbReference type="NCBI Taxonomy" id="53992"/>
    <lineage>
        <taxon>Eukaryota</taxon>
        <taxon>Metazoa</taxon>
        <taxon>Ecdysozoa</taxon>
        <taxon>Nematoda</taxon>
        <taxon>Chromadorea</taxon>
        <taxon>Rhabditida</taxon>
        <taxon>Rhabditina</taxon>
        <taxon>Rhabditomorpha</taxon>
        <taxon>Strongyloidea</taxon>
        <taxon>Strongylidae</taxon>
        <taxon>Cylicocyclus</taxon>
    </lineage>
</organism>
<keyword evidence="3" id="KW-1185">Reference proteome</keyword>
<protein>
    <recommendedName>
        <fullName evidence="4">PABS domain-containing protein</fullName>
    </recommendedName>
</protein>
<proteinExistence type="predicted"/>
<dbReference type="PANTHER" id="PTHR11558:SF11">
    <property type="entry name" value="SPERMIDINE SYNTHASE"/>
    <property type="match status" value="1"/>
</dbReference>
<dbReference type="Proteomes" id="UP001176961">
    <property type="component" value="Unassembled WGS sequence"/>
</dbReference>
<evidence type="ECO:0000313" key="2">
    <source>
        <dbReference type="EMBL" id="CAJ0595278.1"/>
    </source>
</evidence>
<dbReference type="InterPro" id="IPR001045">
    <property type="entry name" value="Spermi_synthase"/>
</dbReference>
<comment type="caution">
    <text evidence="2">The sequence shown here is derived from an EMBL/GenBank/DDBJ whole genome shotgun (WGS) entry which is preliminary data.</text>
</comment>
<feature type="signal peptide" evidence="1">
    <location>
        <begin position="1"/>
        <end position="22"/>
    </location>
</feature>
<dbReference type="Pfam" id="PF01564">
    <property type="entry name" value="Spermine_synth"/>
    <property type="match status" value="1"/>
</dbReference>
<sequence>MKRKWQDYNWAILLLCFCHVSRDRIPFPWSSNTHLVLSQKKFQELFFRTYGLENKVDAITLDDGTPLEVVDVMVFQNFSSEKFQMMRFALSMGGFHSYVGLSMPKHLTEADTDTSQWGIDRTALLQRTYKIIEPLFVSDRFNLSRDCDAKILLIGLGGGTINNFLHQIFPQMSLTAVEIDGQMINVARKWFGLLEDDHQRVIKADGVTFLADSVKKGDSYDAILLDAGGPQLESDFICPHKSFLKKDVLRNIATLLPKHDTMHIFTVNHFCDTSKISNIVANALH</sequence>